<sequence>MIDLSFINSPVHQNLINKIYDEMIKDDEVIGILIQGSVARGENYQSSDLDIFVLLKDDLKRTFSSEYRRGILVEYKYSNFESALKKCETQPSALYNFLDAIILFDKKGTLKYLELLVITLFKQYKTPKSEMQSIAYWLESSHIKIIAAEEAKDMVKACFVLSTTSWKILEGIWAVNNRPMPPNGSVLYYLRFLDKIPDKEITSMFIGNEKDRIESAKIIIGWTIDCLKKQSSS</sequence>
<evidence type="ECO:0000313" key="3">
    <source>
        <dbReference type="Proteomes" id="UP000679950"/>
    </source>
</evidence>
<dbReference type="Proteomes" id="UP000679950">
    <property type="component" value="Unassembled WGS sequence"/>
</dbReference>
<keyword evidence="3" id="KW-1185">Reference proteome</keyword>
<evidence type="ECO:0000313" key="2">
    <source>
        <dbReference type="EMBL" id="GIN58281.1"/>
    </source>
</evidence>
<name>A0ABQ4KJZ5_9BACI</name>
<dbReference type="CDD" id="cd05403">
    <property type="entry name" value="NT_KNTase_like"/>
    <property type="match status" value="1"/>
</dbReference>
<dbReference type="Pfam" id="PF01909">
    <property type="entry name" value="NTP_transf_2"/>
    <property type="match status" value="1"/>
</dbReference>
<dbReference type="EMBL" id="BORB01000021">
    <property type="protein sequence ID" value="GIN58281.1"/>
    <property type="molecule type" value="Genomic_DNA"/>
</dbReference>
<dbReference type="RefSeq" id="WP_158323451.1">
    <property type="nucleotide sequence ID" value="NZ_BORB01000021.1"/>
</dbReference>
<dbReference type="InterPro" id="IPR002934">
    <property type="entry name" value="Polymerase_NTP_transf_dom"/>
</dbReference>
<reference evidence="2 3" key="1">
    <citation type="submission" date="2021-03" db="EMBL/GenBank/DDBJ databases">
        <title>Antimicrobial resistance genes in bacteria isolated from Japanese honey, and their potential for conferring macrolide and lincosamide resistance in the American foulbrood pathogen Paenibacillus larvae.</title>
        <authorList>
            <person name="Okamoto M."/>
            <person name="Kumagai M."/>
            <person name="Kanamori H."/>
            <person name="Takamatsu D."/>
        </authorList>
    </citation>
    <scope>NUCLEOTIDE SEQUENCE [LARGE SCALE GENOMIC DNA]</scope>
    <source>
        <strain evidence="2 3">J8TS2</strain>
    </source>
</reference>
<feature type="domain" description="Polymerase nucleotidyl transferase" evidence="1">
    <location>
        <begin position="17"/>
        <end position="73"/>
    </location>
</feature>
<evidence type="ECO:0000259" key="1">
    <source>
        <dbReference type="Pfam" id="PF01909"/>
    </source>
</evidence>
<proteinExistence type="predicted"/>
<accession>A0ABQ4KJZ5</accession>
<gene>
    <name evidence="2" type="ORF">J8TS2_26000</name>
</gene>
<dbReference type="InterPro" id="IPR043519">
    <property type="entry name" value="NT_sf"/>
</dbReference>
<dbReference type="SUPFAM" id="SSF81301">
    <property type="entry name" value="Nucleotidyltransferase"/>
    <property type="match status" value="1"/>
</dbReference>
<comment type="caution">
    <text evidence="2">The sequence shown here is derived from an EMBL/GenBank/DDBJ whole genome shotgun (WGS) entry which is preliminary data.</text>
</comment>
<protein>
    <submittedName>
        <fullName evidence="2">DNA polymerase subunit beta</fullName>
    </submittedName>
</protein>
<organism evidence="2 3">
    <name type="scientific">Lederbergia ruris</name>
    <dbReference type="NCBI Taxonomy" id="217495"/>
    <lineage>
        <taxon>Bacteria</taxon>
        <taxon>Bacillati</taxon>
        <taxon>Bacillota</taxon>
        <taxon>Bacilli</taxon>
        <taxon>Bacillales</taxon>
        <taxon>Bacillaceae</taxon>
        <taxon>Lederbergia</taxon>
    </lineage>
</organism>
<dbReference type="Gene3D" id="3.30.460.10">
    <property type="entry name" value="Beta Polymerase, domain 2"/>
    <property type="match status" value="1"/>
</dbReference>